<proteinExistence type="predicted"/>
<keyword evidence="2" id="KW-1185">Reference proteome</keyword>
<dbReference type="AlphaFoldDB" id="A0AAE1V1L9"/>
<sequence length="51" mass="5978">MVKAVDANGYSVIDLEECLVQYKFRFRSANITNIWSIQKYTETQKYPEKSA</sequence>
<evidence type="ECO:0000313" key="1">
    <source>
        <dbReference type="EMBL" id="KAK4352943.1"/>
    </source>
</evidence>
<dbReference type="EMBL" id="JAVYJV010000015">
    <property type="protein sequence ID" value="KAK4352943.1"/>
    <property type="molecule type" value="Genomic_DNA"/>
</dbReference>
<name>A0AAE1V1L9_9SOLA</name>
<evidence type="ECO:0000313" key="2">
    <source>
        <dbReference type="Proteomes" id="UP001291623"/>
    </source>
</evidence>
<comment type="caution">
    <text evidence="1">The sequence shown here is derived from an EMBL/GenBank/DDBJ whole genome shotgun (WGS) entry which is preliminary data.</text>
</comment>
<organism evidence="1 2">
    <name type="scientific">Anisodus tanguticus</name>
    <dbReference type="NCBI Taxonomy" id="243964"/>
    <lineage>
        <taxon>Eukaryota</taxon>
        <taxon>Viridiplantae</taxon>
        <taxon>Streptophyta</taxon>
        <taxon>Embryophyta</taxon>
        <taxon>Tracheophyta</taxon>
        <taxon>Spermatophyta</taxon>
        <taxon>Magnoliopsida</taxon>
        <taxon>eudicotyledons</taxon>
        <taxon>Gunneridae</taxon>
        <taxon>Pentapetalae</taxon>
        <taxon>asterids</taxon>
        <taxon>lamiids</taxon>
        <taxon>Solanales</taxon>
        <taxon>Solanaceae</taxon>
        <taxon>Solanoideae</taxon>
        <taxon>Hyoscyameae</taxon>
        <taxon>Anisodus</taxon>
    </lineage>
</organism>
<reference evidence="1" key="1">
    <citation type="submission" date="2023-12" db="EMBL/GenBank/DDBJ databases">
        <title>Genome assembly of Anisodus tanguticus.</title>
        <authorList>
            <person name="Wang Y.-J."/>
        </authorList>
    </citation>
    <scope>NUCLEOTIDE SEQUENCE</scope>
    <source>
        <strain evidence="1">KB-2021</strain>
        <tissue evidence="1">Leaf</tissue>
    </source>
</reference>
<protein>
    <submittedName>
        <fullName evidence="1">Uncharacterized protein</fullName>
    </submittedName>
</protein>
<dbReference type="Proteomes" id="UP001291623">
    <property type="component" value="Unassembled WGS sequence"/>
</dbReference>
<accession>A0AAE1V1L9</accession>
<gene>
    <name evidence="1" type="ORF">RND71_028461</name>
</gene>